<dbReference type="Gene3D" id="1.25.40.10">
    <property type="entry name" value="Tetratricopeptide repeat domain"/>
    <property type="match status" value="1"/>
</dbReference>
<keyword evidence="1" id="KW-0802">TPR repeat</keyword>
<dbReference type="SMART" id="SM00028">
    <property type="entry name" value="TPR"/>
    <property type="match status" value="3"/>
</dbReference>
<dbReference type="SUPFAM" id="SSF48452">
    <property type="entry name" value="TPR-like"/>
    <property type="match status" value="1"/>
</dbReference>
<evidence type="ECO:0000313" key="3">
    <source>
        <dbReference type="Proteomes" id="UP000253977"/>
    </source>
</evidence>
<comment type="caution">
    <text evidence="2">The sequence shown here is derived from an EMBL/GenBank/DDBJ whole genome shotgun (WGS) entry which is preliminary data.</text>
</comment>
<dbReference type="OrthoDB" id="9815010at2"/>
<gene>
    <name evidence="2" type="ORF">DU478_12595</name>
</gene>
<dbReference type="InterPro" id="IPR019734">
    <property type="entry name" value="TPR_rpt"/>
</dbReference>
<dbReference type="EMBL" id="QPMK01000009">
    <property type="protein sequence ID" value="RDD65892.1"/>
    <property type="molecule type" value="Genomic_DNA"/>
</dbReference>
<evidence type="ECO:0000313" key="2">
    <source>
        <dbReference type="EMBL" id="RDD65892.1"/>
    </source>
</evidence>
<protein>
    <submittedName>
        <fullName evidence="2">Uncharacterized protein</fullName>
    </submittedName>
</protein>
<organism evidence="2 3">
    <name type="scientific">Thalassococcus profundi</name>
    <dbReference type="NCBI Taxonomy" id="2282382"/>
    <lineage>
        <taxon>Bacteria</taxon>
        <taxon>Pseudomonadati</taxon>
        <taxon>Pseudomonadota</taxon>
        <taxon>Alphaproteobacteria</taxon>
        <taxon>Rhodobacterales</taxon>
        <taxon>Roseobacteraceae</taxon>
        <taxon>Thalassococcus</taxon>
    </lineage>
</organism>
<dbReference type="PROSITE" id="PS50005">
    <property type="entry name" value="TPR"/>
    <property type="match status" value="2"/>
</dbReference>
<feature type="repeat" description="TPR" evidence="1">
    <location>
        <begin position="64"/>
        <end position="97"/>
    </location>
</feature>
<evidence type="ECO:0000256" key="1">
    <source>
        <dbReference type="PROSITE-ProRule" id="PRU00339"/>
    </source>
</evidence>
<proteinExistence type="predicted"/>
<dbReference type="Pfam" id="PF13432">
    <property type="entry name" value="TPR_16"/>
    <property type="match status" value="1"/>
</dbReference>
<accession>A0A369TM19</accession>
<reference evidence="2 3" key="1">
    <citation type="submission" date="2018-07" db="EMBL/GenBank/DDBJ databases">
        <title>Thalassococcus profundi sp. nov., a marine bacterium isolated from deep seawater of Okinawa Trough.</title>
        <authorList>
            <person name="Yu M."/>
        </authorList>
    </citation>
    <scope>NUCLEOTIDE SEQUENCE [LARGE SCALE GENOMIC DNA]</scope>
    <source>
        <strain evidence="2 3">WRAS1</strain>
    </source>
</reference>
<keyword evidence="3" id="KW-1185">Reference proteome</keyword>
<sequence length="150" mass="16604">MQLRDADEAEAARLERELQLEWSKSGSAAMDFLLKRGRDALEVSDTHAAIEHFTALTDHAPEFAEGWQGLARAYYAEDLYGPAADALEHVLALNPAHFGALRGLGAIFEQTERPALAHQVYERVLELRPHDPEVTEAMQRLAAQIDGTAL</sequence>
<feature type="repeat" description="TPR" evidence="1">
    <location>
        <begin position="98"/>
        <end position="131"/>
    </location>
</feature>
<dbReference type="InterPro" id="IPR011990">
    <property type="entry name" value="TPR-like_helical_dom_sf"/>
</dbReference>
<dbReference type="AlphaFoldDB" id="A0A369TM19"/>
<name>A0A369TM19_9RHOB</name>
<dbReference type="Proteomes" id="UP000253977">
    <property type="component" value="Unassembled WGS sequence"/>
</dbReference>